<reference evidence="1" key="1">
    <citation type="submission" date="2014-09" db="EMBL/GenBank/DDBJ databases">
        <authorList>
            <person name="Magalhaes I.L.F."/>
            <person name="Oliveira U."/>
            <person name="Santos F.R."/>
            <person name="Vidigal T.H.D.A."/>
            <person name="Brescovit A.D."/>
            <person name="Santos A.J."/>
        </authorList>
    </citation>
    <scope>NUCLEOTIDE SEQUENCE</scope>
    <source>
        <tissue evidence="1">Shoot tissue taken approximately 20 cm above the soil surface</tissue>
    </source>
</reference>
<evidence type="ECO:0000313" key="1">
    <source>
        <dbReference type="EMBL" id="JAE31380.1"/>
    </source>
</evidence>
<proteinExistence type="predicted"/>
<dbReference type="AlphaFoldDB" id="A0A0A9H2C5"/>
<sequence length="39" mass="4591">MQKSLDDEEISKQQNFIAVKYLPCYHRLIFLAAKSYSLV</sequence>
<protein>
    <submittedName>
        <fullName evidence="1">Uncharacterized protein</fullName>
    </submittedName>
</protein>
<organism evidence="1">
    <name type="scientific">Arundo donax</name>
    <name type="common">Giant reed</name>
    <name type="synonym">Donax arundinaceus</name>
    <dbReference type="NCBI Taxonomy" id="35708"/>
    <lineage>
        <taxon>Eukaryota</taxon>
        <taxon>Viridiplantae</taxon>
        <taxon>Streptophyta</taxon>
        <taxon>Embryophyta</taxon>
        <taxon>Tracheophyta</taxon>
        <taxon>Spermatophyta</taxon>
        <taxon>Magnoliopsida</taxon>
        <taxon>Liliopsida</taxon>
        <taxon>Poales</taxon>
        <taxon>Poaceae</taxon>
        <taxon>PACMAD clade</taxon>
        <taxon>Arundinoideae</taxon>
        <taxon>Arundineae</taxon>
        <taxon>Arundo</taxon>
    </lineage>
</organism>
<name>A0A0A9H2C5_ARUDO</name>
<dbReference type="EMBL" id="GBRH01166516">
    <property type="protein sequence ID" value="JAE31380.1"/>
    <property type="molecule type" value="Transcribed_RNA"/>
</dbReference>
<reference evidence="1" key="2">
    <citation type="journal article" date="2015" name="Data Brief">
        <title>Shoot transcriptome of the giant reed, Arundo donax.</title>
        <authorList>
            <person name="Barrero R.A."/>
            <person name="Guerrero F.D."/>
            <person name="Moolhuijzen P."/>
            <person name="Goolsby J.A."/>
            <person name="Tidwell J."/>
            <person name="Bellgard S.E."/>
            <person name="Bellgard M.I."/>
        </authorList>
    </citation>
    <scope>NUCLEOTIDE SEQUENCE</scope>
    <source>
        <tissue evidence="1">Shoot tissue taken approximately 20 cm above the soil surface</tissue>
    </source>
</reference>
<accession>A0A0A9H2C5</accession>